<dbReference type="PROSITE" id="PS50011">
    <property type="entry name" value="PROTEIN_KINASE_DOM"/>
    <property type="match status" value="1"/>
</dbReference>
<evidence type="ECO:0000256" key="16">
    <source>
        <dbReference type="ARBA" id="ARBA00023170"/>
    </source>
</evidence>
<reference evidence="22" key="2">
    <citation type="journal article" date="2022" name="Hortic Res">
        <title>The genome of Dioscorea zingiberensis sheds light on the biosynthesis, origin and evolution of the medicinally important diosgenin saponins.</title>
        <authorList>
            <person name="Li Y."/>
            <person name="Tan C."/>
            <person name="Li Z."/>
            <person name="Guo J."/>
            <person name="Li S."/>
            <person name="Chen X."/>
            <person name="Wang C."/>
            <person name="Dai X."/>
            <person name="Yang H."/>
            <person name="Song W."/>
            <person name="Hou L."/>
            <person name="Xu J."/>
            <person name="Tong Z."/>
            <person name="Xu A."/>
            <person name="Yuan X."/>
            <person name="Wang W."/>
            <person name="Yang Q."/>
            <person name="Chen L."/>
            <person name="Sun Z."/>
            <person name="Wang K."/>
            <person name="Pan B."/>
            <person name="Chen J."/>
            <person name="Bao Y."/>
            <person name="Liu F."/>
            <person name="Qi X."/>
            <person name="Gang D.R."/>
            <person name="Wen J."/>
            <person name="Li J."/>
        </authorList>
    </citation>
    <scope>NUCLEOTIDE SEQUENCE</scope>
    <source>
        <strain evidence="22">Dzin_1.0</strain>
    </source>
</reference>
<keyword evidence="12" id="KW-0418">Kinase</keyword>
<dbReference type="FunFam" id="3.80.10.10:FF:000363">
    <property type="entry name" value="Leucine-rich repeat family protein"/>
    <property type="match status" value="2"/>
</dbReference>
<dbReference type="PANTHER" id="PTHR45974">
    <property type="entry name" value="RECEPTOR-LIKE PROTEIN 55"/>
    <property type="match status" value="1"/>
</dbReference>
<evidence type="ECO:0000259" key="21">
    <source>
        <dbReference type="PROSITE" id="PS50011"/>
    </source>
</evidence>
<evidence type="ECO:0000256" key="11">
    <source>
        <dbReference type="ARBA" id="ARBA00022741"/>
    </source>
</evidence>
<evidence type="ECO:0000256" key="6">
    <source>
        <dbReference type="ARBA" id="ARBA00022614"/>
    </source>
</evidence>
<keyword evidence="6" id="KW-0433">Leucine-rich repeat</keyword>
<feature type="binding site" evidence="18">
    <location>
        <position position="664"/>
    </location>
    <ligand>
        <name>ATP</name>
        <dbReference type="ChEBI" id="CHEBI:30616"/>
    </ligand>
</feature>
<dbReference type="InterPro" id="IPR011009">
    <property type="entry name" value="Kinase-like_dom_sf"/>
</dbReference>
<sequence length="1442" mass="158740">MKKLREMIIHRSCLFLLLLQIMVVSANTNSQDAASLYGLGSQWQNTPLNWNGVDPCGDSWVGISCNNSRIVSITLPSLGLKGTLSGDIQSMTELKTLDLSYNKGLTGQIPSSIGSLSKLENLILIGCSFSGEIPQEIGSLKKLVLLFLTSNKFSGRIPPTIGNLANLILLDVADNMLTGEIPVSGSKNPGLDMLIHTKHFHFGVNRLSGTIPEQLFSSNMQLIHVLFDNNNLSGEIPSTLGLVKTLEIVRLDRNKLTGNVPSNVNNLTSVLALHLSNNKLTGPLPNLTGMESLSYVDMSNNSFDATDVPTWFSTLPSLTTLMLEYLRIRGQIPTALFSFPPLETARLRNNKFNGTLNIGTEYSSQLELVDVQYNNIQYFTLGGGYKNQLKLAGNPFCEQSGSDEQYCQLSQQPIIPYSTPPQDNCIPISCPAEQSLSPHCFCAYPYSGTLVFWAPSFSALGNRTYFQILEGEILTLFQENQLPVDSVSLQNITTNLYNYLTMFLQVFPSGKLRFDQSDISSIGFILSNQTFKPTRMFGPYYFDGLQYEAFQGTPTGGKSNNNKTVIIGAAAGAAVLALLLIWLVVFTVQRKKKAKHVEERQPFESWVATKRSGNAPQLKGARNFSYDELRKCTNNFAEMNDIGTGGYGKVYKGTLANGQLVAIKRAQHGSMQGGLEFKTEIELLSRVHHKNLVSLVGFCFDQGEQMLVYEYVANGSLKESLTGKSGVRLDWKRRLRVALGAAKGLAYLHDLADPPIVHRDIKSSNILLDSHLNAKVSDFGLSKPLGDDGKDHVTTQVKGTMGYLDPEYYMSQQLTEKSDVYSFGILLLELITARKPIERGRYVVREVTNMMDKTKDLYGLDQLVDPIMLGSLLGGFQKFIDLALSCVQEEGAGRPRMSQVVKEIENIMILAAASLYGLGSQWQNTPLNWNGVDPCGDSWVGISCNNSRIVSITLPSLGLKGTLSGDIQSMTELKTLDLSYNKGLTGQLPSSIGSLSKLENLILIGCSFSGEIPQEIGSLKKLVLLFLTSNKFSGRIPPTIGNLANLILLDVADNMLTGEIPVSDSKNPGLDLLIHTKHFHFGVNRLSGTIPEQLFSSNMQLIHVLFDNNNLSGEIPSTLGLVKTLEIVRLDRNKLTGNVPSNVNNLTRVLALHLSNNKLTGPLPNLTGMKSLCYVDMSNNSFDATDVPTWFSTLPSLTTLMLEYLRIRGQIPTALFSFPPLQTARLRNNKFNGTLNIGTEYSSQLELVDVQYNNIQYFTLGGGYKNQLKLAGNPFCEQSGSDEQYCQLSQHTITPYSTAPQDNCIPISCPAEQSLSPHCFCAYPYSGTLVFWAPSFSALGNRTYFQILEGEILTLFQESQLPVDSVSLQNITTNLYNYLTMFLQVFPSGKLRFDQSDISSIGSTLSSKPFGRAELFGPYHFDGLQYAAFQETPTGGKSNNNK</sequence>
<feature type="chain" id="PRO_5038801214" description="non-specific serine/threonine protein kinase" evidence="20">
    <location>
        <begin position="27"/>
        <end position="1442"/>
    </location>
</feature>
<evidence type="ECO:0000256" key="7">
    <source>
        <dbReference type="ARBA" id="ARBA00022679"/>
    </source>
</evidence>
<dbReference type="FunFam" id="3.80.10.10:FF:000542">
    <property type="entry name" value="Leucine-rich repeat protein kinase family protein"/>
    <property type="match status" value="1"/>
</dbReference>
<feature type="transmembrane region" description="Helical" evidence="19">
    <location>
        <begin position="565"/>
        <end position="586"/>
    </location>
</feature>
<comment type="similarity">
    <text evidence="3">Belongs to the protein kinase superfamily. Ser/Thr protein kinase family.</text>
</comment>
<evidence type="ECO:0000256" key="8">
    <source>
        <dbReference type="ARBA" id="ARBA00022692"/>
    </source>
</evidence>
<dbReference type="InterPro" id="IPR008271">
    <property type="entry name" value="Ser/Thr_kinase_AS"/>
</dbReference>
<keyword evidence="9 20" id="KW-0732">Signal</keyword>
<organism evidence="22 23">
    <name type="scientific">Dioscorea zingiberensis</name>
    <dbReference type="NCBI Taxonomy" id="325984"/>
    <lineage>
        <taxon>Eukaryota</taxon>
        <taxon>Viridiplantae</taxon>
        <taxon>Streptophyta</taxon>
        <taxon>Embryophyta</taxon>
        <taxon>Tracheophyta</taxon>
        <taxon>Spermatophyta</taxon>
        <taxon>Magnoliopsida</taxon>
        <taxon>Liliopsida</taxon>
        <taxon>Dioscoreales</taxon>
        <taxon>Dioscoreaceae</taxon>
        <taxon>Dioscorea</taxon>
    </lineage>
</organism>
<dbReference type="Pfam" id="PF07714">
    <property type="entry name" value="PK_Tyr_Ser-Thr"/>
    <property type="match status" value="1"/>
</dbReference>
<keyword evidence="17" id="KW-0325">Glycoprotein</keyword>
<keyword evidence="13 18" id="KW-0067">ATP-binding</keyword>
<reference evidence="22" key="1">
    <citation type="submission" date="2021-03" db="EMBL/GenBank/DDBJ databases">
        <authorList>
            <person name="Li Z."/>
            <person name="Yang C."/>
        </authorList>
    </citation>
    <scope>NUCLEOTIDE SEQUENCE</scope>
    <source>
        <strain evidence="22">Dzin_1.0</strain>
        <tissue evidence="22">Leaf</tissue>
    </source>
</reference>
<keyword evidence="11 18" id="KW-0547">Nucleotide-binding</keyword>
<dbReference type="SUPFAM" id="SSF52058">
    <property type="entry name" value="L domain-like"/>
    <property type="match status" value="2"/>
</dbReference>
<evidence type="ECO:0000256" key="5">
    <source>
        <dbReference type="ARBA" id="ARBA00022527"/>
    </source>
</evidence>
<dbReference type="Pfam" id="PF08263">
    <property type="entry name" value="LRRNT_2"/>
    <property type="match status" value="2"/>
</dbReference>
<keyword evidence="7" id="KW-0808">Transferase</keyword>
<evidence type="ECO:0000256" key="17">
    <source>
        <dbReference type="ARBA" id="ARBA00023180"/>
    </source>
</evidence>
<evidence type="ECO:0000256" key="1">
    <source>
        <dbReference type="ARBA" id="ARBA00004162"/>
    </source>
</evidence>
<dbReference type="SUPFAM" id="SSF56112">
    <property type="entry name" value="Protein kinase-like (PK-like)"/>
    <property type="match status" value="1"/>
</dbReference>
<evidence type="ECO:0000256" key="2">
    <source>
        <dbReference type="ARBA" id="ARBA00004479"/>
    </source>
</evidence>
<evidence type="ECO:0000256" key="13">
    <source>
        <dbReference type="ARBA" id="ARBA00022840"/>
    </source>
</evidence>
<dbReference type="FunFam" id="1.10.510.10:FF:000453">
    <property type="entry name" value="LRR receptor-like serine/threonine-protein kinase HSL2"/>
    <property type="match status" value="1"/>
</dbReference>
<dbReference type="GO" id="GO:0005886">
    <property type="term" value="C:plasma membrane"/>
    <property type="evidence" value="ECO:0007669"/>
    <property type="project" value="UniProtKB-SubCell"/>
</dbReference>
<dbReference type="InterPro" id="IPR032675">
    <property type="entry name" value="LRR_dom_sf"/>
</dbReference>
<dbReference type="EMBL" id="JAGGNH010000003">
    <property type="protein sequence ID" value="KAJ0977192.1"/>
    <property type="molecule type" value="Genomic_DNA"/>
</dbReference>
<keyword evidence="16" id="KW-0675">Receptor</keyword>
<proteinExistence type="inferred from homology"/>
<dbReference type="InterPro" id="IPR001611">
    <property type="entry name" value="Leu-rich_rpt"/>
</dbReference>
<dbReference type="InterPro" id="IPR013210">
    <property type="entry name" value="LRR_N_plant-typ"/>
</dbReference>
<keyword evidence="23" id="KW-1185">Reference proteome</keyword>
<dbReference type="GO" id="GO:0004674">
    <property type="term" value="F:protein serine/threonine kinase activity"/>
    <property type="evidence" value="ECO:0007669"/>
    <property type="project" value="UniProtKB-KW"/>
</dbReference>
<dbReference type="Gene3D" id="3.30.200.20">
    <property type="entry name" value="Phosphorylase Kinase, domain 1"/>
    <property type="match status" value="1"/>
</dbReference>
<dbReference type="InterPro" id="IPR017441">
    <property type="entry name" value="Protein_kinase_ATP_BS"/>
</dbReference>
<evidence type="ECO:0000256" key="9">
    <source>
        <dbReference type="ARBA" id="ARBA00022729"/>
    </source>
</evidence>
<evidence type="ECO:0000256" key="20">
    <source>
        <dbReference type="SAM" id="SignalP"/>
    </source>
</evidence>
<dbReference type="CDD" id="cd14066">
    <property type="entry name" value="STKc_IRAK"/>
    <property type="match status" value="1"/>
</dbReference>
<dbReference type="Gene3D" id="1.10.510.10">
    <property type="entry name" value="Transferase(Phosphotransferase) domain 1"/>
    <property type="match status" value="1"/>
</dbReference>
<dbReference type="Gene3D" id="3.80.10.10">
    <property type="entry name" value="Ribonuclease Inhibitor"/>
    <property type="match status" value="5"/>
</dbReference>
<dbReference type="PANTHER" id="PTHR45974:SF266">
    <property type="entry name" value="LEUCINE-RICH REPEAT RECEPTOR PROTEIN KINASE HPCA1"/>
    <property type="match status" value="1"/>
</dbReference>
<dbReference type="FunFam" id="3.30.200.20:FF:000328">
    <property type="entry name" value="Leucine-rich repeat protein kinase family protein"/>
    <property type="match status" value="1"/>
</dbReference>
<keyword evidence="14 19" id="KW-1133">Transmembrane helix</keyword>
<dbReference type="Pfam" id="PF00560">
    <property type="entry name" value="LRR_1"/>
    <property type="match status" value="4"/>
</dbReference>
<dbReference type="EC" id="2.7.11.1" evidence="4"/>
<dbReference type="OrthoDB" id="2015206at2759"/>
<name>A0A9D5HIB6_9LILI</name>
<feature type="signal peptide" evidence="20">
    <location>
        <begin position="1"/>
        <end position="26"/>
    </location>
</feature>
<keyword evidence="5" id="KW-0723">Serine/threonine-protein kinase</keyword>
<keyword evidence="15 19" id="KW-0472">Membrane</keyword>
<evidence type="ECO:0000256" key="15">
    <source>
        <dbReference type="ARBA" id="ARBA00023136"/>
    </source>
</evidence>
<dbReference type="InterPro" id="IPR001245">
    <property type="entry name" value="Ser-Thr/Tyr_kinase_cat_dom"/>
</dbReference>
<evidence type="ECO:0000256" key="4">
    <source>
        <dbReference type="ARBA" id="ARBA00012513"/>
    </source>
</evidence>
<evidence type="ECO:0000256" key="18">
    <source>
        <dbReference type="PROSITE-ProRule" id="PRU10141"/>
    </source>
</evidence>
<keyword evidence="8 19" id="KW-0812">Transmembrane</keyword>
<dbReference type="Proteomes" id="UP001085076">
    <property type="component" value="Miscellaneous, Linkage group lg03"/>
</dbReference>
<dbReference type="PROSITE" id="PS00108">
    <property type="entry name" value="PROTEIN_KINASE_ST"/>
    <property type="match status" value="1"/>
</dbReference>
<protein>
    <recommendedName>
        <fullName evidence="4">non-specific serine/threonine protein kinase</fullName>
        <ecNumber evidence="4">2.7.11.1</ecNumber>
    </recommendedName>
</protein>
<dbReference type="GO" id="GO:0005524">
    <property type="term" value="F:ATP binding"/>
    <property type="evidence" value="ECO:0007669"/>
    <property type="project" value="UniProtKB-UniRule"/>
</dbReference>
<evidence type="ECO:0000313" key="22">
    <source>
        <dbReference type="EMBL" id="KAJ0977192.1"/>
    </source>
</evidence>
<evidence type="ECO:0000256" key="10">
    <source>
        <dbReference type="ARBA" id="ARBA00022737"/>
    </source>
</evidence>
<gene>
    <name evidence="22" type="ORF">J5N97_012666</name>
</gene>
<keyword evidence="10" id="KW-0677">Repeat</keyword>
<accession>A0A9D5HIB6</accession>
<evidence type="ECO:0000313" key="23">
    <source>
        <dbReference type="Proteomes" id="UP001085076"/>
    </source>
</evidence>
<dbReference type="FunFam" id="3.80.10.10:FF:000830">
    <property type="entry name" value="Predicted protein"/>
    <property type="match status" value="1"/>
</dbReference>
<evidence type="ECO:0000256" key="19">
    <source>
        <dbReference type="SAM" id="Phobius"/>
    </source>
</evidence>
<dbReference type="InterPro" id="IPR000719">
    <property type="entry name" value="Prot_kinase_dom"/>
</dbReference>
<evidence type="ECO:0000256" key="12">
    <source>
        <dbReference type="ARBA" id="ARBA00022777"/>
    </source>
</evidence>
<dbReference type="PROSITE" id="PS00107">
    <property type="entry name" value="PROTEIN_KINASE_ATP"/>
    <property type="match status" value="1"/>
</dbReference>
<evidence type="ECO:0000256" key="14">
    <source>
        <dbReference type="ARBA" id="ARBA00022989"/>
    </source>
</evidence>
<comment type="subcellular location">
    <subcellularLocation>
        <location evidence="1">Cell membrane</location>
        <topology evidence="1">Single-pass membrane protein</topology>
    </subcellularLocation>
    <subcellularLocation>
        <location evidence="2">Membrane</location>
        <topology evidence="2">Single-pass type I membrane protein</topology>
    </subcellularLocation>
</comment>
<comment type="caution">
    <text evidence="22">The sequence shown here is derived from an EMBL/GenBank/DDBJ whole genome shotgun (WGS) entry which is preliminary data.</text>
</comment>
<dbReference type="SMART" id="SM00220">
    <property type="entry name" value="S_TKc"/>
    <property type="match status" value="1"/>
</dbReference>
<evidence type="ECO:0000256" key="3">
    <source>
        <dbReference type="ARBA" id="ARBA00008684"/>
    </source>
</evidence>
<feature type="domain" description="Protein kinase" evidence="21">
    <location>
        <begin position="636"/>
        <end position="909"/>
    </location>
</feature>